<evidence type="ECO:0000256" key="1">
    <source>
        <dbReference type="ARBA" id="ARBA00004173"/>
    </source>
</evidence>
<dbReference type="PANTHER" id="PTHR20863">
    <property type="entry name" value="ACYL CARRIER PROTEIN"/>
    <property type="match status" value="1"/>
</dbReference>
<keyword evidence="6 14" id="KW-0444">Lipid biosynthesis</keyword>
<evidence type="ECO:0000256" key="3">
    <source>
        <dbReference type="ARBA" id="ARBA00010930"/>
    </source>
</evidence>
<dbReference type="PROSITE" id="PS50075">
    <property type="entry name" value="CARRIER"/>
    <property type="match status" value="1"/>
</dbReference>
<evidence type="ECO:0000313" key="17">
    <source>
        <dbReference type="Proteomes" id="UP000007799"/>
    </source>
</evidence>
<evidence type="ECO:0000256" key="7">
    <source>
        <dbReference type="ARBA" id="ARBA00022553"/>
    </source>
</evidence>
<dbReference type="GO" id="GO:0005739">
    <property type="term" value="C:mitochondrion"/>
    <property type="evidence" value="ECO:0007669"/>
    <property type="project" value="UniProtKB-SubCell"/>
</dbReference>
<dbReference type="HAMAP" id="MF_01217">
    <property type="entry name" value="Acyl_carrier"/>
    <property type="match status" value="1"/>
</dbReference>
<dbReference type="AlphaFoldDB" id="F2UG34"/>
<dbReference type="GeneID" id="16072479"/>
<dbReference type="GO" id="GO:0000035">
    <property type="term" value="F:acyl binding"/>
    <property type="evidence" value="ECO:0007669"/>
    <property type="project" value="TreeGrafter"/>
</dbReference>
<dbReference type="Pfam" id="PF00550">
    <property type="entry name" value="PP-binding"/>
    <property type="match status" value="1"/>
</dbReference>
<evidence type="ECO:0000256" key="2">
    <source>
        <dbReference type="ARBA" id="ARBA00005194"/>
    </source>
</evidence>
<feature type="domain" description="Carrier" evidence="15">
    <location>
        <begin position="51"/>
        <end position="127"/>
    </location>
</feature>
<dbReference type="PANTHER" id="PTHR20863:SF28">
    <property type="entry name" value="ACYL CARRIER PROTEIN, MITOCHONDRIAL"/>
    <property type="match status" value="1"/>
</dbReference>
<protein>
    <recommendedName>
        <fullName evidence="14">Acyl carrier protein</fullName>
    </recommendedName>
</protein>
<keyword evidence="13 14" id="KW-0275">Fatty acid biosynthesis</keyword>
<dbReference type="OMA" id="MAVEHEF"/>
<dbReference type="GO" id="GO:0000036">
    <property type="term" value="F:acyl carrier activity"/>
    <property type="evidence" value="ECO:0007669"/>
    <property type="project" value="TreeGrafter"/>
</dbReference>
<dbReference type="Proteomes" id="UP000007799">
    <property type="component" value="Unassembled WGS sequence"/>
</dbReference>
<organism evidence="17">
    <name type="scientific">Salpingoeca rosetta (strain ATCC 50818 / BSB-021)</name>
    <dbReference type="NCBI Taxonomy" id="946362"/>
    <lineage>
        <taxon>Eukaryota</taxon>
        <taxon>Choanoflagellata</taxon>
        <taxon>Craspedida</taxon>
        <taxon>Salpingoecidae</taxon>
        <taxon>Salpingoeca</taxon>
    </lineage>
</organism>
<dbReference type="InParanoid" id="F2UG34"/>
<dbReference type="SUPFAM" id="SSF47336">
    <property type="entry name" value="ACP-like"/>
    <property type="match status" value="1"/>
</dbReference>
<evidence type="ECO:0000313" key="16">
    <source>
        <dbReference type="EMBL" id="EGD75462.1"/>
    </source>
</evidence>
<dbReference type="InterPro" id="IPR006162">
    <property type="entry name" value="Ppantetheine_attach_site"/>
</dbReference>
<evidence type="ECO:0000256" key="9">
    <source>
        <dbReference type="ARBA" id="ARBA00022946"/>
    </source>
</evidence>
<accession>F2UG34</accession>
<evidence type="ECO:0000259" key="15">
    <source>
        <dbReference type="PROSITE" id="PS50075"/>
    </source>
</evidence>
<dbReference type="Gene3D" id="1.10.1200.10">
    <property type="entry name" value="ACP-like"/>
    <property type="match status" value="1"/>
</dbReference>
<reference evidence="16" key="1">
    <citation type="submission" date="2009-08" db="EMBL/GenBank/DDBJ databases">
        <title>Annotation of Salpingoeca rosetta.</title>
        <authorList>
            <consortium name="The Broad Institute Genome Sequencing Platform"/>
            <person name="Russ C."/>
            <person name="Cuomo C."/>
            <person name="Burger G."/>
            <person name="Gray M.W."/>
            <person name="Holland P.W.H."/>
            <person name="King N."/>
            <person name="Lang F.B.F."/>
            <person name="Roger A.J."/>
            <person name="Ruiz-Trillo I."/>
            <person name="Young S.K."/>
            <person name="Zeng Q."/>
            <person name="Gargeya S."/>
            <person name="Alvarado L."/>
            <person name="Berlin A."/>
            <person name="Chapman S.B."/>
            <person name="Chen Z."/>
            <person name="Freedman E."/>
            <person name="Gellesch M."/>
            <person name="Goldberg J."/>
            <person name="Griggs A."/>
            <person name="Gujja S."/>
            <person name="Heilman E."/>
            <person name="Heiman D."/>
            <person name="Howarth C."/>
            <person name="Mehta T."/>
            <person name="Neiman D."/>
            <person name="Pearson M."/>
            <person name="Roberts A."/>
            <person name="Saif S."/>
            <person name="Shea T."/>
            <person name="Shenoy N."/>
            <person name="Sisk P."/>
            <person name="Stolte C."/>
            <person name="Sykes S."/>
            <person name="White J."/>
            <person name="Yandava C."/>
            <person name="Haas B."/>
            <person name="Nusbaum C."/>
            <person name="Birren B."/>
        </authorList>
    </citation>
    <scope>NUCLEOTIDE SEQUENCE [LARGE SCALE GENOMIC DNA]</scope>
    <source>
        <strain evidence="16">ATCC 50818</strain>
    </source>
</reference>
<name>F2UG34_SALR5</name>
<keyword evidence="5 14" id="KW-0596">Phosphopantetheine</keyword>
<keyword evidence="7" id="KW-0597">Phosphoprotein</keyword>
<keyword evidence="12" id="KW-0496">Mitochondrion</keyword>
<dbReference type="FunCoup" id="F2UG34">
    <property type="interactions" value="1463"/>
</dbReference>
<comment type="subcellular location">
    <subcellularLocation>
        <location evidence="1">Mitochondrion</location>
    </subcellularLocation>
</comment>
<evidence type="ECO:0000256" key="8">
    <source>
        <dbReference type="ARBA" id="ARBA00022832"/>
    </source>
</evidence>
<evidence type="ECO:0000256" key="11">
    <source>
        <dbReference type="ARBA" id="ARBA00023098"/>
    </source>
</evidence>
<dbReference type="RefSeq" id="XP_004991919.1">
    <property type="nucleotide sequence ID" value="XM_004991862.1"/>
</dbReference>
<dbReference type="eggNOG" id="KOG1748">
    <property type="taxonomic scope" value="Eukaryota"/>
</dbReference>
<dbReference type="PROSITE" id="PS00012">
    <property type="entry name" value="PHOSPHOPANTETHEINE"/>
    <property type="match status" value="1"/>
</dbReference>
<gene>
    <name evidence="16" type="ORF">PTSG_06535</name>
</gene>
<keyword evidence="4" id="KW-0813">Transport</keyword>
<sequence>MSFLARISRTAVAAVRMAPAVRAAQATQLQARFRAVPALQAVRFQATFSQEDVESRVLNILQNFNAIENKENVSLDAHFINDLGLDSLDAVEIVMAVEDEFSVEISDQDAEKVLTARDVVKLVMGQE</sequence>
<dbReference type="EMBL" id="GL832972">
    <property type="protein sequence ID" value="EGD75462.1"/>
    <property type="molecule type" value="Genomic_DNA"/>
</dbReference>
<keyword evidence="17" id="KW-1185">Reference proteome</keyword>
<dbReference type="KEGG" id="sre:PTSG_06535"/>
<dbReference type="OrthoDB" id="448946at2759"/>
<proteinExistence type="inferred from homology"/>
<keyword evidence="11" id="KW-0443">Lipid metabolism</keyword>
<dbReference type="InterPro" id="IPR036736">
    <property type="entry name" value="ACP-like_sf"/>
</dbReference>
<evidence type="ECO:0000256" key="4">
    <source>
        <dbReference type="ARBA" id="ARBA00022448"/>
    </source>
</evidence>
<dbReference type="InterPro" id="IPR009081">
    <property type="entry name" value="PP-bd_ACP"/>
</dbReference>
<evidence type="ECO:0000256" key="6">
    <source>
        <dbReference type="ARBA" id="ARBA00022516"/>
    </source>
</evidence>
<evidence type="ECO:0000256" key="14">
    <source>
        <dbReference type="RuleBase" id="RU000722"/>
    </source>
</evidence>
<keyword evidence="10" id="KW-0249">Electron transport</keyword>
<keyword evidence="8" id="KW-0276">Fatty acid metabolism</keyword>
<dbReference type="InterPro" id="IPR003231">
    <property type="entry name" value="ACP"/>
</dbReference>
<dbReference type="SMR" id="F2UG34"/>
<dbReference type="STRING" id="946362.F2UG34"/>
<evidence type="ECO:0000256" key="12">
    <source>
        <dbReference type="ARBA" id="ARBA00023128"/>
    </source>
</evidence>
<evidence type="ECO:0000256" key="13">
    <source>
        <dbReference type="ARBA" id="ARBA00023160"/>
    </source>
</evidence>
<evidence type="ECO:0000256" key="5">
    <source>
        <dbReference type="ARBA" id="ARBA00022450"/>
    </source>
</evidence>
<comment type="function">
    <text evidence="14">Carrier of the growing fatty acid chain in fatty acid biosynthesis.</text>
</comment>
<dbReference type="FunFam" id="1.10.1200.10:FF:000003">
    <property type="entry name" value="Acyl carrier protein"/>
    <property type="match status" value="1"/>
</dbReference>
<keyword evidence="9" id="KW-0809">Transit peptide</keyword>
<comment type="pathway">
    <text evidence="2">Lipid metabolism; fatty acid biosynthesis.</text>
</comment>
<comment type="similarity">
    <text evidence="3">Belongs to the acyl carrier protein (ACP) family.</text>
</comment>
<evidence type="ECO:0000256" key="10">
    <source>
        <dbReference type="ARBA" id="ARBA00022982"/>
    </source>
</evidence>